<organism evidence="1 2">
    <name type="scientific">Funneliformis geosporum</name>
    <dbReference type="NCBI Taxonomy" id="1117311"/>
    <lineage>
        <taxon>Eukaryota</taxon>
        <taxon>Fungi</taxon>
        <taxon>Fungi incertae sedis</taxon>
        <taxon>Mucoromycota</taxon>
        <taxon>Glomeromycotina</taxon>
        <taxon>Glomeromycetes</taxon>
        <taxon>Glomerales</taxon>
        <taxon>Glomeraceae</taxon>
        <taxon>Funneliformis</taxon>
    </lineage>
</organism>
<name>A0A9W4WYG3_9GLOM</name>
<keyword evidence="2" id="KW-1185">Reference proteome</keyword>
<dbReference type="AlphaFoldDB" id="A0A9W4WYG3"/>
<dbReference type="EMBL" id="CAMKVN010002572">
    <property type="protein sequence ID" value="CAI2181677.1"/>
    <property type="molecule type" value="Genomic_DNA"/>
</dbReference>
<evidence type="ECO:0000313" key="1">
    <source>
        <dbReference type="EMBL" id="CAI2181677.1"/>
    </source>
</evidence>
<accession>A0A9W4WYG3</accession>
<sequence>MSSRSIIQKSNLLVSQLAKSHIKSLYFFHINPGRIVDTMLHVGS</sequence>
<reference evidence="1" key="1">
    <citation type="submission" date="2022-08" db="EMBL/GenBank/DDBJ databases">
        <authorList>
            <person name="Kallberg Y."/>
            <person name="Tangrot J."/>
            <person name="Rosling A."/>
        </authorList>
    </citation>
    <scope>NUCLEOTIDE SEQUENCE</scope>
    <source>
        <strain evidence="1">Wild A</strain>
    </source>
</reference>
<protein>
    <submittedName>
        <fullName evidence="1">11232_t:CDS:1</fullName>
    </submittedName>
</protein>
<evidence type="ECO:0000313" key="2">
    <source>
        <dbReference type="Proteomes" id="UP001153678"/>
    </source>
</evidence>
<dbReference type="Proteomes" id="UP001153678">
    <property type="component" value="Unassembled WGS sequence"/>
</dbReference>
<comment type="caution">
    <text evidence="1">The sequence shown here is derived from an EMBL/GenBank/DDBJ whole genome shotgun (WGS) entry which is preliminary data.</text>
</comment>
<proteinExistence type="predicted"/>
<gene>
    <name evidence="1" type="ORF">FWILDA_LOCUS10206</name>
</gene>